<sequence>MLIRPAPCAPLSCPTAGRNSGAALHGSLATPDQQRVQRANAGDLRFKRLGLKRERLSESLFQQQLIQQFTCRSCAAAVSLLLGRIGRWSGRETDASQAERLSPSCLSIACSALSIAYSAQAERDNGSCFFVRVAGLRFIRPYHVKTKKRTIDTKEKDFHTRPLTIADIPAMRTKTSVAPIRKCHVTNSKKTNGTMNNRSSHIERDQLSITDG</sequence>
<dbReference type="OrthoDB" id="6931130at2759"/>
<dbReference type="Proteomes" id="UP000299102">
    <property type="component" value="Unassembled WGS sequence"/>
</dbReference>
<reference evidence="1 2" key="1">
    <citation type="journal article" date="2019" name="Commun. Biol.">
        <title>The bagworm genome reveals a unique fibroin gene that provides high tensile strength.</title>
        <authorList>
            <person name="Kono N."/>
            <person name="Nakamura H."/>
            <person name="Ohtoshi R."/>
            <person name="Tomita M."/>
            <person name="Numata K."/>
            <person name="Arakawa K."/>
        </authorList>
    </citation>
    <scope>NUCLEOTIDE SEQUENCE [LARGE SCALE GENOMIC DNA]</scope>
</reference>
<evidence type="ECO:0000313" key="1">
    <source>
        <dbReference type="EMBL" id="GBP15942.1"/>
    </source>
</evidence>
<dbReference type="EMBL" id="BGZK01000075">
    <property type="protein sequence ID" value="GBP15942.1"/>
    <property type="molecule type" value="Genomic_DNA"/>
</dbReference>
<name>A0A4C1TPP0_EUMVA</name>
<accession>A0A4C1TPP0</accession>
<organism evidence="1 2">
    <name type="scientific">Eumeta variegata</name>
    <name type="common">Bagworm moth</name>
    <name type="synonym">Eumeta japonica</name>
    <dbReference type="NCBI Taxonomy" id="151549"/>
    <lineage>
        <taxon>Eukaryota</taxon>
        <taxon>Metazoa</taxon>
        <taxon>Ecdysozoa</taxon>
        <taxon>Arthropoda</taxon>
        <taxon>Hexapoda</taxon>
        <taxon>Insecta</taxon>
        <taxon>Pterygota</taxon>
        <taxon>Neoptera</taxon>
        <taxon>Endopterygota</taxon>
        <taxon>Lepidoptera</taxon>
        <taxon>Glossata</taxon>
        <taxon>Ditrysia</taxon>
        <taxon>Tineoidea</taxon>
        <taxon>Psychidae</taxon>
        <taxon>Oiketicinae</taxon>
        <taxon>Eumeta</taxon>
    </lineage>
</organism>
<keyword evidence="2" id="KW-1185">Reference proteome</keyword>
<evidence type="ECO:0000313" key="2">
    <source>
        <dbReference type="Proteomes" id="UP000299102"/>
    </source>
</evidence>
<gene>
    <name evidence="1" type="ORF">EVAR_12526_1</name>
</gene>
<proteinExistence type="predicted"/>
<dbReference type="AlphaFoldDB" id="A0A4C1TPP0"/>
<comment type="caution">
    <text evidence="1">The sequence shown here is derived from an EMBL/GenBank/DDBJ whole genome shotgun (WGS) entry which is preliminary data.</text>
</comment>
<protein>
    <submittedName>
        <fullName evidence="1">Uncharacterized protein</fullName>
    </submittedName>
</protein>